<reference evidence="2" key="1">
    <citation type="journal article" date="2023" name="Nat. Commun.">
        <title>Diploid and tetraploid genomes of Acorus and the evolution of monocots.</title>
        <authorList>
            <person name="Ma L."/>
            <person name="Liu K.W."/>
            <person name="Li Z."/>
            <person name="Hsiao Y.Y."/>
            <person name="Qi Y."/>
            <person name="Fu T."/>
            <person name="Tang G.D."/>
            <person name="Zhang D."/>
            <person name="Sun W.H."/>
            <person name="Liu D.K."/>
            <person name="Li Y."/>
            <person name="Chen G.Z."/>
            <person name="Liu X.D."/>
            <person name="Liao X.Y."/>
            <person name="Jiang Y.T."/>
            <person name="Yu X."/>
            <person name="Hao Y."/>
            <person name="Huang J."/>
            <person name="Zhao X.W."/>
            <person name="Ke S."/>
            <person name="Chen Y.Y."/>
            <person name="Wu W.L."/>
            <person name="Hsu J.L."/>
            <person name="Lin Y.F."/>
            <person name="Huang M.D."/>
            <person name="Li C.Y."/>
            <person name="Huang L."/>
            <person name="Wang Z.W."/>
            <person name="Zhao X."/>
            <person name="Zhong W.Y."/>
            <person name="Peng D.H."/>
            <person name="Ahmad S."/>
            <person name="Lan S."/>
            <person name="Zhang J.S."/>
            <person name="Tsai W.C."/>
            <person name="Van de Peer Y."/>
            <person name="Liu Z.J."/>
        </authorList>
    </citation>
    <scope>NUCLEOTIDE SEQUENCE</scope>
    <source>
        <strain evidence="2">SCP</strain>
    </source>
</reference>
<protein>
    <submittedName>
        <fullName evidence="2">Uncharacterized protein</fullName>
    </submittedName>
</protein>
<feature type="region of interest" description="Disordered" evidence="1">
    <location>
        <begin position="34"/>
        <end position="83"/>
    </location>
</feature>
<reference evidence="2" key="2">
    <citation type="submission" date="2023-06" db="EMBL/GenBank/DDBJ databases">
        <authorList>
            <person name="Ma L."/>
            <person name="Liu K.-W."/>
            <person name="Li Z."/>
            <person name="Hsiao Y.-Y."/>
            <person name="Qi Y."/>
            <person name="Fu T."/>
            <person name="Tang G."/>
            <person name="Zhang D."/>
            <person name="Sun W.-H."/>
            <person name="Liu D.-K."/>
            <person name="Li Y."/>
            <person name="Chen G.-Z."/>
            <person name="Liu X.-D."/>
            <person name="Liao X.-Y."/>
            <person name="Jiang Y.-T."/>
            <person name="Yu X."/>
            <person name="Hao Y."/>
            <person name="Huang J."/>
            <person name="Zhao X.-W."/>
            <person name="Ke S."/>
            <person name="Chen Y.-Y."/>
            <person name="Wu W.-L."/>
            <person name="Hsu J.-L."/>
            <person name="Lin Y.-F."/>
            <person name="Huang M.-D."/>
            <person name="Li C.-Y."/>
            <person name="Huang L."/>
            <person name="Wang Z.-W."/>
            <person name="Zhao X."/>
            <person name="Zhong W.-Y."/>
            <person name="Peng D.-H."/>
            <person name="Ahmad S."/>
            <person name="Lan S."/>
            <person name="Zhang J.-S."/>
            <person name="Tsai W.-C."/>
            <person name="Van De Peer Y."/>
            <person name="Liu Z.-J."/>
        </authorList>
    </citation>
    <scope>NUCLEOTIDE SEQUENCE</scope>
    <source>
        <strain evidence="2">SCP</strain>
        <tissue evidence="2">Leaves</tissue>
    </source>
</reference>
<evidence type="ECO:0000313" key="3">
    <source>
        <dbReference type="Proteomes" id="UP001179952"/>
    </source>
</evidence>
<evidence type="ECO:0000256" key="1">
    <source>
        <dbReference type="SAM" id="MobiDB-lite"/>
    </source>
</evidence>
<comment type="caution">
    <text evidence="2">The sequence shown here is derived from an EMBL/GenBank/DDBJ whole genome shotgun (WGS) entry which is preliminary data.</text>
</comment>
<evidence type="ECO:0000313" key="2">
    <source>
        <dbReference type="EMBL" id="KAK1278703.1"/>
    </source>
</evidence>
<proteinExistence type="predicted"/>
<dbReference type="AlphaFoldDB" id="A0AAV9BQX8"/>
<name>A0AAV9BQX8_ACOGR</name>
<organism evidence="2 3">
    <name type="scientific">Acorus gramineus</name>
    <name type="common">Dwarf sweet flag</name>
    <dbReference type="NCBI Taxonomy" id="55184"/>
    <lineage>
        <taxon>Eukaryota</taxon>
        <taxon>Viridiplantae</taxon>
        <taxon>Streptophyta</taxon>
        <taxon>Embryophyta</taxon>
        <taxon>Tracheophyta</taxon>
        <taxon>Spermatophyta</taxon>
        <taxon>Magnoliopsida</taxon>
        <taxon>Liliopsida</taxon>
        <taxon>Acoraceae</taxon>
        <taxon>Acorus</taxon>
    </lineage>
</organism>
<accession>A0AAV9BQX8</accession>
<dbReference type="EMBL" id="JAUJYN010000002">
    <property type="protein sequence ID" value="KAK1278703.1"/>
    <property type="molecule type" value="Genomic_DNA"/>
</dbReference>
<gene>
    <name evidence="2" type="ORF">QJS04_geneDACA007143</name>
</gene>
<feature type="compositionally biased region" description="Basic and acidic residues" evidence="1">
    <location>
        <begin position="34"/>
        <end position="46"/>
    </location>
</feature>
<dbReference type="Proteomes" id="UP001179952">
    <property type="component" value="Unassembled WGS sequence"/>
</dbReference>
<keyword evidence="3" id="KW-1185">Reference proteome</keyword>
<sequence length="135" mass="15342">MGAGRVAVVVDIGEPWKEMERRRLIVFDEVKQRDSLDRTQERDNRPWNHHRGGYQHEHAPEDGQVDLERKESGDPRSFECEGQQHPEDLWDVVGAVGVDADVAEVASQSLFSTYLGFFGKGCLPSKKIYSWLADS</sequence>
<feature type="compositionally biased region" description="Basic and acidic residues" evidence="1">
    <location>
        <begin position="54"/>
        <end position="83"/>
    </location>
</feature>